<feature type="signal peptide" evidence="1">
    <location>
        <begin position="1"/>
        <end position="21"/>
    </location>
</feature>
<reference evidence="2" key="1">
    <citation type="journal article" date="2020" name="New Phytol.">
        <title>Comparative genomics reveals dynamic genome evolution in host specialist ectomycorrhizal fungi.</title>
        <authorList>
            <person name="Lofgren L.A."/>
            <person name="Nguyen N.H."/>
            <person name="Vilgalys R."/>
            <person name="Ruytinx J."/>
            <person name="Liao H.L."/>
            <person name="Branco S."/>
            <person name="Kuo A."/>
            <person name="LaButti K."/>
            <person name="Lipzen A."/>
            <person name="Andreopoulos W."/>
            <person name="Pangilinan J."/>
            <person name="Riley R."/>
            <person name="Hundley H."/>
            <person name="Na H."/>
            <person name="Barry K."/>
            <person name="Grigoriev I.V."/>
            <person name="Stajich J.E."/>
            <person name="Kennedy P.G."/>
        </authorList>
    </citation>
    <scope>NUCLEOTIDE SEQUENCE</scope>
    <source>
        <strain evidence="2">FC423</strain>
    </source>
</reference>
<comment type="caution">
    <text evidence="2">The sequence shown here is derived from an EMBL/GenBank/DDBJ whole genome shotgun (WGS) entry which is preliminary data.</text>
</comment>
<accession>A0A9P7FK16</accession>
<keyword evidence="1" id="KW-0732">Signal</keyword>
<evidence type="ECO:0000313" key="2">
    <source>
        <dbReference type="EMBL" id="KAG2119126.1"/>
    </source>
</evidence>
<organism evidence="2 3">
    <name type="scientific">Suillus discolor</name>
    <dbReference type="NCBI Taxonomy" id="1912936"/>
    <lineage>
        <taxon>Eukaryota</taxon>
        <taxon>Fungi</taxon>
        <taxon>Dikarya</taxon>
        <taxon>Basidiomycota</taxon>
        <taxon>Agaricomycotina</taxon>
        <taxon>Agaricomycetes</taxon>
        <taxon>Agaricomycetidae</taxon>
        <taxon>Boletales</taxon>
        <taxon>Suillineae</taxon>
        <taxon>Suillaceae</taxon>
        <taxon>Suillus</taxon>
    </lineage>
</organism>
<sequence length="102" mass="11024">MRFFSAIVLAVVAAVASSISAMPADAAGAKDCPRFCFFDSQCAACPTAWQIYFICLVSRASGHIGAVWLLALAQTRELLVICRIDQRASGRHQPTYRASSLQ</sequence>
<dbReference type="Proteomes" id="UP000823399">
    <property type="component" value="Unassembled WGS sequence"/>
</dbReference>
<dbReference type="EMBL" id="JABBWM010000003">
    <property type="protein sequence ID" value="KAG2119126.1"/>
    <property type="molecule type" value="Genomic_DNA"/>
</dbReference>
<dbReference type="AlphaFoldDB" id="A0A9P7FK16"/>
<evidence type="ECO:0000256" key="1">
    <source>
        <dbReference type="SAM" id="SignalP"/>
    </source>
</evidence>
<protein>
    <submittedName>
        <fullName evidence="2">Uncharacterized protein</fullName>
    </submittedName>
</protein>
<name>A0A9P7FK16_9AGAM</name>
<dbReference type="RefSeq" id="XP_041299235.1">
    <property type="nucleotide sequence ID" value="XM_041435346.1"/>
</dbReference>
<dbReference type="GeneID" id="64697605"/>
<feature type="chain" id="PRO_5040466810" evidence="1">
    <location>
        <begin position="22"/>
        <end position="102"/>
    </location>
</feature>
<keyword evidence="3" id="KW-1185">Reference proteome</keyword>
<proteinExistence type="predicted"/>
<gene>
    <name evidence="2" type="ORF">F5147DRAFT_668349</name>
</gene>
<evidence type="ECO:0000313" key="3">
    <source>
        <dbReference type="Proteomes" id="UP000823399"/>
    </source>
</evidence>